<sequence>MEKKDMAAKIAAWKKKHGDVFAYEVDGKTCYLHRPGRDVIAAASVVGKEDPFKFAEVILSNCWLGGDEELRDDDRYFMGLSQLISEIVEIRVGEVKKL</sequence>
<dbReference type="EMBL" id="VVXK01000009">
    <property type="protein sequence ID" value="KAA2370224.1"/>
    <property type="molecule type" value="Genomic_DNA"/>
</dbReference>
<dbReference type="AlphaFoldDB" id="A0A5B3G9G5"/>
<evidence type="ECO:0000313" key="2">
    <source>
        <dbReference type="Proteomes" id="UP000323567"/>
    </source>
</evidence>
<name>A0A5B3G9G5_9BACT</name>
<dbReference type="RefSeq" id="WP_149887303.1">
    <property type="nucleotide sequence ID" value="NZ_DAITRP010000004.1"/>
</dbReference>
<accession>A0A5B3G9G5</accession>
<comment type="caution">
    <text evidence="1">The sequence shown here is derived from an EMBL/GenBank/DDBJ whole genome shotgun (WGS) entry which is preliminary data.</text>
</comment>
<dbReference type="Proteomes" id="UP000323567">
    <property type="component" value="Unassembled WGS sequence"/>
</dbReference>
<protein>
    <submittedName>
        <fullName evidence="1">Uncharacterized protein</fullName>
    </submittedName>
</protein>
<reference evidence="1 2" key="1">
    <citation type="journal article" date="2019" name="Nat. Med.">
        <title>A library of human gut bacterial isolates paired with longitudinal multiomics data enables mechanistic microbiome research.</title>
        <authorList>
            <person name="Poyet M."/>
            <person name="Groussin M."/>
            <person name="Gibbons S.M."/>
            <person name="Avila-Pacheco J."/>
            <person name="Jiang X."/>
            <person name="Kearney S.M."/>
            <person name="Perrotta A.R."/>
            <person name="Berdy B."/>
            <person name="Zhao S."/>
            <person name="Lieberman T.D."/>
            <person name="Swanson P.K."/>
            <person name="Smith M."/>
            <person name="Roesemann S."/>
            <person name="Alexander J.E."/>
            <person name="Rich S.A."/>
            <person name="Livny J."/>
            <person name="Vlamakis H."/>
            <person name="Clish C."/>
            <person name="Bullock K."/>
            <person name="Deik A."/>
            <person name="Scott J."/>
            <person name="Pierce K.A."/>
            <person name="Xavier R.J."/>
            <person name="Alm E.J."/>
        </authorList>
    </citation>
    <scope>NUCLEOTIDE SEQUENCE [LARGE SCALE GENOMIC DNA]</scope>
    <source>
        <strain evidence="1 2">BIOML-A2</strain>
    </source>
</reference>
<organism evidence="1 2">
    <name type="scientific">Alistipes shahii</name>
    <dbReference type="NCBI Taxonomy" id="328814"/>
    <lineage>
        <taxon>Bacteria</taxon>
        <taxon>Pseudomonadati</taxon>
        <taxon>Bacteroidota</taxon>
        <taxon>Bacteroidia</taxon>
        <taxon>Bacteroidales</taxon>
        <taxon>Rikenellaceae</taxon>
        <taxon>Alistipes</taxon>
    </lineage>
</organism>
<gene>
    <name evidence="1" type="ORF">F2Y13_07800</name>
</gene>
<evidence type="ECO:0000313" key="1">
    <source>
        <dbReference type="EMBL" id="KAA2370224.1"/>
    </source>
</evidence>
<proteinExistence type="predicted"/>